<protein>
    <recommendedName>
        <fullName evidence="3">Neurotransmitter-gated ion-channel transmembrane domain-containing protein</fullName>
    </recommendedName>
</protein>
<dbReference type="AlphaFoldDB" id="A0A813VVG1"/>
<dbReference type="EMBL" id="CAJOBA010003799">
    <property type="protein sequence ID" value="CAF3693387.1"/>
    <property type="molecule type" value="Genomic_DNA"/>
</dbReference>
<keyword evidence="2" id="KW-1133">Transmembrane helix</keyword>
<feature type="region of interest" description="Disordered" evidence="1">
    <location>
        <begin position="80"/>
        <end position="102"/>
    </location>
</feature>
<evidence type="ECO:0000313" key="5">
    <source>
        <dbReference type="EMBL" id="CAF0914924.1"/>
    </source>
</evidence>
<evidence type="ECO:0000313" key="6">
    <source>
        <dbReference type="EMBL" id="CAF3636393.1"/>
    </source>
</evidence>
<dbReference type="GO" id="GO:0006811">
    <property type="term" value="P:monoatomic ion transport"/>
    <property type="evidence" value="ECO:0007669"/>
    <property type="project" value="InterPro"/>
</dbReference>
<dbReference type="InterPro" id="IPR036719">
    <property type="entry name" value="Neuro-gated_channel_TM_sf"/>
</dbReference>
<dbReference type="Proteomes" id="UP000677228">
    <property type="component" value="Unassembled WGS sequence"/>
</dbReference>
<keyword evidence="2" id="KW-0812">Transmembrane</keyword>
<dbReference type="EMBL" id="CAJOBC010000891">
    <property type="protein sequence ID" value="CAF3636393.1"/>
    <property type="molecule type" value="Genomic_DNA"/>
</dbReference>
<dbReference type="EMBL" id="CAJNOQ010000891">
    <property type="protein sequence ID" value="CAF0848709.1"/>
    <property type="molecule type" value="Genomic_DNA"/>
</dbReference>
<dbReference type="EMBL" id="CAJNOK010003797">
    <property type="protein sequence ID" value="CAF0914924.1"/>
    <property type="molecule type" value="Genomic_DNA"/>
</dbReference>
<reference evidence="4" key="1">
    <citation type="submission" date="2021-02" db="EMBL/GenBank/DDBJ databases">
        <authorList>
            <person name="Nowell W R."/>
        </authorList>
    </citation>
    <scope>NUCLEOTIDE SEQUENCE</scope>
</reference>
<evidence type="ECO:0000313" key="7">
    <source>
        <dbReference type="EMBL" id="CAF3693387.1"/>
    </source>
</evidence>
<keyword evidence="2" id="KW-0472">Membrane</keyword>
<dbReference type="InterPro" id="IPR038050">
    <property type="entry name" value="Neuro_actylchol_rec"/>
</dbReference>
<gene>
    <name evidence="4" type="ORF">GPM918_LOCUS5956</name>
    <name evidence="5" type="ORF">OVA965_LOCUS10319</name>
    <name evidence="6" type="ORF">SRO942_LOCUS5956</name>
    <name evidence="7" type="ORF">TMI583_LOCUS10315</name>
</gene>
<evidence type="ECO:0000256" key="1">
    <source>
        <dbReference type="SAM" id="MobiDB-lite"/>
    </source>
</evidence>
<dbReference type="InterPro" id="IPR006029">
    <property type="entry name" value="Neurotrans-gated_channel_TM"/>
</dbReference>
<dbReference type="Proteomes" id="UP000681722">
    <property type="component" value="Unassembled WGS sequence"/>
</dbReference>
<feature type="domain" description="Neurotransmitter-gated ion-channel transmembrane" evidence="3">
    <location>
        <begin position="2"/>
        <end position="261"/>
    </location>
</feature>
<feature type="region of interest" description="Disordered" evidence="1">
    <location>
        <begin position="193"/>
        <end position="218"/>
    </location>
</feature>
<dbReference type="SUPFAM" id="SSF90112">
    <property type="entry name" value="Neurotransmitter-gated ion-channel transmembrane pore"/>
    <property type="match status" value="1"/>
</dbReference>
<evidence type="ECO:0000313" key="8">
    <source>
        <dbReference type="Proteomes" id="UP000663829"/>
    </source>
</evidence>
<accession>A0A813VVG1</accession>
<evidence type="ECO:0000313" key="4">
    <source>
        <dbReference type="EMBL" id="CAF0848709.1"/>
    </source>
</evidence>
<comment type="caution">
    <text evidence="4">The sequence shown here is derived from an EMBL/GenBank/DDBJ whole genome shotgun (WGS) entry which is preliminary data.</text>
</comment>
<dbReference type="Proteomes" id="UP000682733">
    <property type="component" value="Unassembled WGS sequence"/>
</dbReference>
<proteinExistence type="predicted"/>
<feature type="transmembrane region" description="Helical" evidence="2">
    <location>
        <begin position="25"/>
        <end position="45"/>
    </location>
</feature>
<feature type="compositionally biased region" description="Polar residues" evidence="1">
    <location>
        <begin position="202"/>
        <end position="218"/>
    </location>
</feature>
<evidence type="ECO:0000259" key="3">
    <source>
        <dbReference type="Pfam" id="PF02932"/>
    </source>
</evidence>
<dbReference type="Pfam" id="PF02932">
    <property type="entry name" value="Neur_chan_memb"/>
    <property type="match status" value="1"/>
</dbReference>
<feature type="compositionally biased region" description="Low complexity" evidence="1">
    <location>
        <begin position="93"/>
        <end position="102"/>
    </location>
</feature>
<dbReference type="Gene3D" id="1.20.58.390">
    <property type="entry name" value="Neurotransmitter-gated ion-channel transmembrane domain"/>
    <property type="match status" value="1"/>
</dbReference>
<dbReference type="GO" id="GO:0016020">
    <property type="term" value="C:membrane"/>
    <property type="evidence" value="ECO:0007669"/>
    <property type="project" value="InterPro"/>
</dbReference>
<organism evidence="4 8">
    <name type="scientific">Didymodactylos carnosus</name>
    <dbReference type="NCBI Taxonomy" id="1234261"/>
    <lineage>
        <taxon>Eukaryota</taxon>
        <taxon>Metazoa</taxon>
        <taxon>Spiralia</taxon>
        <taxon>Gnathifera</taxon>
        <taxon>Rotifera</taxon>
        <taxon>Eurotatoria</taxon>
        <taxon>Bdelloidea</taxon>
        <taxon>Philodinida</taxon>
        <taxon>Philodinidae</taxon>
        <taxon>Didymodactylos</taxon>
    </lineage>
</organism>
<feature type="transmembrane region" description="Helical" evidence="2">
    <location>
        <begin position="244"/>
        <end position="264"/>
    </location>
</feature>
<dbReference type="Proteomes" id="UP000663829">
    <property type="component" value="Unassembled WGS sequence"/>
</dbReference>
<keyword evidence="8" id="KW-1185">Reference proteome</keyword>
<evidence type="ECO:0000256" key="2">
    <source>
        <dbReference type="SAM" id="Phobius"/>
    </source>
</evidence>
<name>A0A813VVG1_9BILA</name>
<sequence>MLAYSVFSLRLSEDVPSQSDSVHLISLYLTVCMCYSLLAMTWFAFTNKLREKKRLPHWIRWLALDYVAYVVCATNMHRKAKRTAPPSTSHTRPLPSQHSPLLLPQKNNVNVAEYSNSCYLERDFIPNHHQFPKLIILPKSHTFLSEHHNELSSSQDTSTIFSGRRRRSLTSADLRNEATIWIRRGTANTTHEFIRHQPNGPCDNNTNNQSTSRNKSTLKSSANAVVPISKDKESLYAIHIYNRLVFLIFLLFTFVLNIYTWFFYSRSLPTSLNEKNSKWICFDENILSVVNCTNDK</sequence>